<name>Q2PFS0_MACFA</name>
<organism evidence="1">
    <name type="scientific">Macaca fascicularis</name>
    <name type="common">Crab-eating macaque</name>
    <name type="synonym">Cynomolgus monkey</name>
    <dbReference type="NCBI Taxonomy" id="9541"/>
    <lineage>
        <taxon>Eukaryota</taxon>
        <taxon>Metazoa</taxon>
        <taxon>Chordata</taxon>
        <taxon>Craniata</taxon>
        <taxon>Vertebrata</taxon>
        <taxon>Euteleostomi</taxon>
        <taxon>Mammalia</taxon>
        <taxon>Eutheria</taxon>
        <taxon>Euarchontoglires</taxon>
        <taxon>Primates</taxon>
        <taxon>Haplorrhini</taxon>
        <taxon>Catarrhini</taxon>
        <taxon>Cercopithecidae</taxon>
        <taxon>Cercopithecinae</taxon>
        <taxon>Macaca</taxon>
    </lineage>
</organism>
<evidence type="ECO:0000313" key="1">
    <source>
        <dbReference type="EMBL" id="BAE73050.1"/>
    </source>
</evidence>
<sequence>MNMLNFLNKKNEPCLYLQLTGEKKLRSYR</sequence>
<reference evidence="1" key="1">
    <citation type="submission" date="2005-07" db="EMBL/GenBank/DDBJ databases">
        <title>Analysis of gene expression in cynomolgus monkey tissues by macaque cDNA oligo-chips.</title>
        <authorList>
            <person name="Kobayashi M."/>
            <person name="Tanuma R."/>
            <person name="Hirata M."/>
            <person name="Osada N."/>
            <person name="Kusuda J."/>
            <person name="Sugano S."/>
            <person name="Hashimoto K."/>
        </authorList>
    </citation>
    <scope>NUCLEOTIDE SEQUENCE</scope>
    <source>
        <tissue evidence="1">Brain parietal lobe</tissue>
    </source>
</reference>
<accession>Q2PFS0</accession>
<dbReference type="EMBL" id="AB220517">
    <property type="protein sequence ID" value="BAE73050.1"/>
    <property type="molecule type" value="mRNA"/>
</dbReference>
<proteinExistence type="evidence at transcript level"/>
<protein>
    <submittedName>
        <fullName evidence="1">Uncharacterized protein</fullName>
    </submittedName>
</protein>
<dbReference type="AlphaFoldDB" id="Q2PFS0"/>